<dbReference type="NCBIfam" id="NF045646">
    <property type="entry name" value="rSAM_Se_TrsS"/>
    <property type="match status" value="1"/>
</dbReference>
<dbReference type="PANTHER" id="PTHR43306">
    <property type="entry name" value="7,8-DIHYDRO-6-HYDROXYMETHYLPTERIN DIMETHYLTRANSFERASE"/>
    <property type="match status" value="1"/>
</dbReference>
<dbReference type="SFLD" id="SFLDG01067">
    <property type="entry name" value="SPASM/twitch_domain_containing"/>
    <property type="match status" value="1"/>
</dbReference>
<feature type="domain" description="Radical SAM core" evidence="6">
    <location>
        <begin position="97"/>
        <end position="323"/>
    </location>
</feature>
<protein>
    <recommendedName>
        <fullName evidence="6">Radical SAM core domain-containing protein</fullName>
    </recommendedName>
</protein>
<sequence>MNSSIPLEGIDYGHGAGHGTESVCPVCLRTIPARRVRLGSQVLLDKECPEHGRFRTPVWRGNPSLGDWVRPKIPARPRQPFLATERGCPNDCGLCERHGQHTCTVLVEVTSRCDLSCPVCFAASGGKGKDPELRVVAAMMDRALQLAGPCNLQISGGEPTVRDDLPAIVALARERGFGLIQINTNGLRLAKDKAFGESLVRSGLQSVFLQFDGVSDEVYLNLRGRSLWDLKQRAVERCVSLGIGLVLVPTLKPGINDHQIGDILHFALEQGTLVRGVHYQPISYFGRYPETPSDEERITLPEIMRALEDQTSGQVRVFDFSPPACEHAMCSFHANYLREDGKLKLLTDRERCCTGSEPLQASHGAELSKAFTARIWAAPPVSDRDCAPGGLDEFIARSRRDSFTISAMAFQDAWTLDLERLQGCCIHCLSPDGRLVPFCAWNLTAVDGRSLHRGQS</sequence>
<comment type="cofactor">
    <cofactor evidence="1">
        <name>[4Fe-4S] cluster</name>
        <dbReference type="ChEBI" id="CHEBI:49883"/>
    </cofactor>
</comment>
<evidence type="ECO:0000256" key="1">
    <source>
        <dbReference type="ARBA" id="ARBA00001966"/>
    </source>
</evidence>
<dbReference type="Gene3D" id="3.20.20.70">
    <property type="entry name" value="Aldolase class I"/>
    <property type="match status" value="1"/>
</dbReference>
<keyword evidence="3" id="KW-0479">Metal-binding</keyword>
<keyword evidence="4" id="KW-0408">Iron</keyword>
<evidence type="ECO:0000256" key="5">
    <source>
        <dbReference type="ARBA" id="ARBA00023014"/>
    </source>
</evidence>
<dbReference type="PANTHER" id="PTHR43306:SF1">
    <property type="entry name" value="7,8-DIHYDRO-6-HYDROXYMETHYLPTERIN DIMETHYLTRANSFERASE"/>
    <property type="match status" value="1"/>
</dbReference>
<dbReference type="PROSITE" id="PS51918">
    <property type="entry name" value="RADICAL_SAM"/>
    <property type="match status" value="1"/>
</dbReference>
<dbReference type="STRING" id="1121409.SAMN02745124_04044"/>
<dbReference type="CDD" id="cd01335">
    <property type="entry name" value="Radical_SAM"/>
    <property type="match status" value="1"/>
</dbReference>
<dbReference type="Pfam" id="PF04055">
    <property type="entry name" value="Radical_SAM"/>
    <property type="match status" value="1"/>
</dbReference>
<keyword evidence="5" id="KW-0411">Iron-sulfur</keyword>
<dbReference type="EMBL" id="FQXS01000038">
    <property type="protein sequence ID" value="SHI11584.1"/>
    <property type="molecule type" value="Genomic_DNA"/>
</dbReference>
<dbReference type="InterPro" id="IPR034474">
    <property type="entry name" value="Methyltransferase_Class_D"/>
</dbReference>
<evidence type="ECO:0000313" key="8">
    <source>
        <dbReference type="Proteomes" id="UP000184139"/>
    </source>
</evidence>
<dbReference type="GO" id="GO:0051536">
    <property type="term" value="F:iron-sulfur cluster binding"/>
    <property type="evidence" value="ECO:0007669"/>
    <property type="project" value="UniProtKB-KW"/>
</dbReference>
<dbReference type="InterPro" id="IPR007197">
    <property type="entry name" value="rSAM"/>
</dbReference>
<dbReference type="SFLD" id="SFLDS00029">
    <property type="entry name" value="Radical_SAM"/>
    <property type="match status" value="1"/>
</dbReference>
<dbReference type="InterPro" id="IPR013785">
    <property type="entry name" value="Aldolase_TIM"/>
</dbReference>
<dbReference type="GO" id="GO:0003824">
    <property type="term" value="F:catalytic activity"/>
    <property type="evidence" value="ECO:0007669"/>
    <property type="project" value="InterPro"/>
</dbReference>
<evidence type="ECO:0000256" key="3">
    <source>
        <dbReference type="ARBA" id="ARBA00022723"/>
    </source>
</evidence>
<keyword evidence="8" id="KW-1185">Reference proteome</keyword>
<evidence type="ECO:0000313" key="7">
    <source>
        <dbReference type="EMBL" id="SHI11584.1"/>
    </source>
</evidence>
<name>A0A1M5YI34_9BACT</name>
<dbReference type="AlphaFoldDB" id="A0A1M5YI34"/>
<accession>A0A1M5YI34</accession>
<evidence type="ECO:0000259" key="6">
    <source>
        <dbReference type="PROSITE" id="PS51918"/>
    </source>
</evidence>
<dbReference type="Pfam" id="PF23545">
    <property type="entry name" value="Zn_ribbon_HMPTM"/>
    <property type="match status" value="1"/>
</dbReference>
<proteinExistence type="predicted"/>
<evidence type="ECO:0000256" key="4">
    <source>
        <dbReference type="ARBA" id="ARBA00023004"/>
    </source>
</evidence>
<dbReference type="InterPro" id="IPR056488">
    <property type="entry name" value="Zn_ribbon_HMPTM"/>
</dbReference>
<evidence type="ECO:0000256" key="2">
    <source>
        <dbReference type="ARBA" id="ARBA00022691"/>
    </source>
</evidence>
<dbReference type="SFLD" id="SFLDG01100">
    <property type="entry name" value="methyltransferase_(Class_D)"/>
    <property type="match status" value="1"/>
</dbReference>
<dbReference type="Proteomes" id="UP000184139">
    <property type="component" value="Unassembled WGS sequence"/>
</dbReference>
<dbReference type="InterPro" id="IPR058240">
    <property type="entry name" value="rSAM_sf"/>
</dbReference>
<reference evidence="7 8" key="1">
    <citation type="submission" date="2016-11" db="EMBL/GenBank/DDBJ databases">
        <authorList>
            <person name="Jaros S."/>
            <person name="Januszkiewicz K."/>
            <person name="Wedrychowicz H."/>
        </authorList>
    </citation>
    <scope>NUCLEOTIDE SEQUENCE [LARGE SCALE GENOMIC DNA]</scope>
    <source>
        <strain evidence="7 8">DSM 9705</strain>
    </source>
</reference>
<dbReference type="SUPFAM" id="SSF102114">
    <property type="entry name" value="Radical SAM enzymes"/>
    <property type="match status" value="1"/>
</dbReference>
<organism evidence="7 8">
    <name type="scientific">Desulfofustis glycolicus DSM 9705</name>
    <dbReference type="NCBI Taxonomy" id="1121409"/>
    <lineage>
        <taxon>Bacteria</taxon>
        <taxon>Pseudomonadati</taxon>
        <taxon>Thermodesulfobacteriota</taxon>
        <taxon>Desulfobulbia</taxon>
        <taxon>Desulfobulbales</taxon>
        <taxon>Desulfocapsaceae</taxon>
        <taxon>Desulfofustis</taxon>
    </lineage>
</organism>
<gene>
    <name evidence="7" type="ORF">SAMN02745124_04044</name>
</gene>
<dbReference type="GO" id="GO:0046872">
    <property type="term" value="F:metal ion binding"/>
    <property type="evidence" value="ECO:0007669"/>
    <property type="project" value="UniProtKB-KW"/>
</dbReference>
<keyword evidence="2" id="KW-0949">S-adenosyl-L-methionine</keyword>
<dbReference type="InterPro" id="IPR054698">
    <property type="entry name" value="rSAM_Se_TrsS"/>
</dbReference>